<accession>A0A165AWH4</accession>
<dbReference type="SUPFAM" id="SSF81383">
    <property type="entry name" value="F-box domain"/>
    <property type="match status" value="1"/>
</dbReference>
<gene>
    <name evidence="2" type="ORF">EXIGLDRAFT_846517</name>
</gene>
<sequence length="524" mass="58927">MAFPSHHHEALRASVFKTLESFAETPVLDTVDRAIASTLAAVHAAIAEFAQTWNNQHLDPLRTLPPELHASCLRWLRPHELIAASHVSRDWRAIALAEPTLWNSFEAKAFKMSWSNDSDCAEALEAMFLRSRSAPFDFSWSWGPGMSREVRDILSHSQNVQRLQSLEIYGPNHLPVFISTLIDQPMLQLRKLVVTGLDAPVQFPDTWNDVTVPRLQFLDLGETLFPERLQAISSVTTLSLSAPLDCRYLFELFPRVENVILHNVSTSNLLPRELGTSVTSYCMTSGQSRQDHSLYLLEQGLRWRLVSYMDIDSTNVLRPLEWFTSRIDGGWQMYLHVHGNLLPWVIVTLKKESHGRLLLNMNWADFFTQATVDLLPPFTANLTSLTINELAHSLPLVAAITLPNLRMLCLILKDRAEIEWIWDTWLPGHARQPIDVPALQELVLDTIRATPSAPAATMLMPVVPLVFHLTGRLERLEVIGSGIATLRDADLSFAWDFCNGIRLVDVEEDLTFDLPASGSPVGGG</sequence>
<organism evidence="2 3">
    <name type="scientific">Exidia glandulosa HHB12029</name>
    <dbReference type="NCBI Taxonomy" id="1314781"/>
    <lineage>
        <taxon>Eukaryota</taxon>
        <taxon>Fungi</taxon>
        <taxon>Dikarya</taxon>
        <taxon>Basidiomycota</taxon>
        <taxon>Agaricomycotina</taxon>
        <taxon>Agaricomycetes</taxon>
        <taxon>Auriculariales</taxon>
        <taxon>Exidiaceae</taxon>
        <taxon>Exidia</taxon>
    </lineage>
</organism>
<dbReference type="AlphaFoldDB" id="A0A165AWH4"/>
<dbReference type="InParanoid" id="A0A165AWH4"/>
<evidence type="ECO:0000313" key="3">
    <source>
        <dbReference type="Proteomes" id="UP000077266"/>
    </source>
</evidence>
<dbReference type="Gene3D" id="1.20.1280.50">
    <property type="match status" value="1"/>
</dbReference>
<dbReference type="InterPro" id="IPR001810">
    <property type="entry name" value="F-box_dom"/>
</dbReference>
<dbReference type="PROSITE" id="PS50181">
    <property type="entry name" value="FBOX"/>
    <property type="match status" value="1"/>
</dbReference>
<reference evidence="2 3" key="1">
    <citation type="journal article" date="2016" name="Mol. Biol. Evol.">
        <title>Comparative Genomics of Early-Diverging Mushroom-Forming Fungi Provides Insights into the Origins of Lignocellulose Decay Capabilities.</title>
        <authorList>
            <person name="Nagy L.G."/>
            <person name="Riley R."/>
            <person name="Tritt A."/>
            <person name="Adam C."/>
            <person name="Daum C."/>
            <person name="Floudas D."/>
            <person name="Sun H."/>
            <person name="Yadav J.S."/>
            <person name="Pangilinan J."/>
            <person name="Larsson K.H."/>
            <person name="Matsuura K."/>
            <person name="Barry K."/>
            <person name="Labutti K."/>
            <person name="Kuo R."/>
            <person name="Ohm R.A."/>
            <person name="Bhattacharya S.S."/>
            <person name="Shirouzu T."/>
            <person name="Yoshinaga Y."/>
            <person name="Martin F.M."/>
            <person name="Grigoriev I.V."/>
            <person name="Hibbett D.S."/>
        </authorList>
    </citation>
    <scope>NUCLEOTIDE SEQUENCE [LARGE SCALE GENOMIC DNA]</scope>
    <source>
        <strain evidence="2 3">HHB12029</strain>
    </source>
</reference>
<dbReference type="OrthoDB" id="3365698at2759"/>
<proteinExistence type="predicted"/>
<dbReference type="Proteomes" id="UP000077266">
    <property type="component" value="Unassembled WGS sequence"/>
</dbReference>
<dbReference type="Pfam" id="PF12937">
    <property type="entry name" value="F-box-like"/>
    <property type="match status" value="1"/>
</dbReference>
<dbReference type="InterPro" id="IPR036047">
    <property type="entry name" value="F-box-like_dom_sf"/>
</dbReference>
<evidence type="ECO:0000313" key="2">
    <source>
        <dbReference type="EMBL" id="KZV79476.1"/>
    </source>
</evidence>
<feature type="domain" description="F-box" evidence="1">
    <location>
        <begin position="58"/>
        <end position="105"/>
    </location>
</feature>
<protein>
    <recommendedName>
        <fullName evidence="1">F-box domain-containing protein</fullName>
    </recommendedName>
</protein>
<dbReference type="EMBL" id="KV426612">
    <property type="protein sequence ID" value="KZV79476.1"/>
    <property type="molecule type" value="Genomic_DNA"/>
</dbReference>
<evidence type="ECO:0000259" key="1">
    <source>
        <dbReference type="PROSITE" id="PS50181"/>
    </source>
</evidence>
<keyword evidence="3" id="KW-1185">Reference proteome</keyword>
<name>A0A165AWH4_EXIGL</name>